<gene>
    <name evidence="1" type="ORF">AMOL_1994</name>
    <name evidence="2" type="ORF">CPU12_04275</name>
</gene>
<dbReference type="Proteomes" id="UP000262712">
    <property type="component" value="Chromosome"/>
</dbReference>
<dbReference type="EMBL" id="CP032098">
    <property type="protein sequence ID" value="AXX92953.1"/>
    <property type="molecule type" value="Genomic_DNA"/>
</dbReference>
<evidence type="ECO:0000313" key="2">
    <source>
        <dbReference type="EMBL" id="PHO18782.1"/>
    </source>
</evidence>
<dbReference type="EMBL" id="NXFY01000004">
    <property type="protein sequence ID" value="PHO18782.1"/>
    <property type="molecule type" value="Genomic_DNA"/>
</dbReference>
<evidence type="ECO:0000313" key="4">
    <source>
        <dbReference type="Proteomes" id="UP000262712"/>
    </source>
</evidence>
<keyword evidence="3" id="KW-1185">Reference proteome</keyword>
<dbReference type="AlphaFoldDB" id="A0A2G1DJW6"/>
<reference evidence="2 3" key="1">
    <citation type="submission" date="2017-09" db="EMBL/GenBank/DDBJ databases">
        <title>Arcobacter canalis sp. nov., a new species isolated from a water canal contaminated with urban sewage.</title>
        <authorList>
            <person name="Perez-Cataluna A."/>
            <person name="Salas-Masso N."/>
            <person name="Figueras M.J."/>
        </authorList>
    </citation>
    <scope>NUCLEOTIDE SEQUENCE [LARGE SCALE GENOMIC DNA]</scope>
    <source>
        <strain evidence="2 3">F98-3</strain>
    </source>
</reference>
<dbReference type="RefSeq" id="WP_099341840.1">
    <property type="nucleotide sequence ID" value="NZ_CP032098.1"/>
</dbReference>
<dbReference type="KEGG" id="amol:AMOL_1994"/>
<name>A0A2G1DJW6_9BACT</name>
<evidence type="ECO:0000313" key="1">
    <source>
        <dbReference type="EMBL" id="AXX92953.1"/>
    </source>
</evidence>
<organism evidence="2 3">
    <name type="scientific">Malaciobacter molluscorum LMG 25693</name>
    <dbReference type="NCBI Taxonomy" id="870501"/>
    <lineage>
        <taxon>Bacteria</taxon>
        <taxon>Pseudomonadati</taxon>
        <taxon>Campylobacterota</taxon>
        <taxon>Epsilonproteobacteria</taxon>
        <taxon>Campylobacterales</taxon>
        <taxon>Arcobacteraceae</taxon>
        <taxon>Malaciobacter</taxon>
    </lineage>
</organism>
<proteinExistence type="predicted"/>
<sequence>MSINEVLENYIKIFNFNIRNEFEKMINVEVISVKKDNRYDIDNNLIIKYCDENSNYVNEFKIEFTQKNDFDKSSIVYILDEFKIKQLKKEFIELKNLIPVLMPKNICLSRVYESAPFTTALADILVIDTISLLQYLEKNDIDEMIFITTKLLDENNISYKYLKTKNEKEKIILENSFILYESQNKKDDEISQMQKFIIDIEKNNLGDCIDMLFYSSNQKCIIEICDEYNREILQKVEEIAKNNIKNFIILNNGEDVA</sequence>
<reference evidence="1 4" key="2">
    <citation type="submission" date="2018-08" db="EMBL/GenBank/DDBJ databases">
        <title>Complete genome of the Arcobacter molluscorum type strain LMG 25693.</title>
        <authorList>
            <person name="Miller W.G."/>
            <person name="Yee E."/>
            <person name="Bono J.L."/>
        </authorList>
    </citation>
    <scope>NUCLEOTIDE SEQUENCE [LARGE SCALE GENOMIC DNA]</scope>
    <source>
        <strain evidence="1 4">CECT 7696</strain>
    </source>
</reference>
<dbReference type="Proteomes" id="UP000221222">
    <property type="component" value="Unassembled WGS sequence"/>
</dbReference>
<protein>
    <submittedName>
        <fullName evidence="2">Uncharacterized protein</fullName>
    </submittedName>
</protein>
<evidence type="ECO:0000313" key="3">
    <source>
        <dbReference type="Proteomes" id="UP000221222"/>
    </source>
</evidence>
<accession>A0A2G1DJW6</accession>